<dbReference type="PANTHER" id="PTHR22655:SF2">
    <property type="entry name" value="ATP-DEPENDENT RNA HELICASE TDRD12-RELATED"/>
    <property type="match status" value="1"/>
</dbReference>
<keyword evidence="3" id="KW-0547">Nucleotide-binding</keyword>
<evidence type="ECO:0000256" key="3">
    <source>
        <dbReference type="ARBA" id="ARBA00022741"/>
    </source>
</evidence>
<evidence type="ECO:0000313" key="8">
    <source>
        <dbReference type="EMBL" id="WAR11701.1"/>
    </source>
</evidence>
<evidence type="ECO:0000256" key="6">
    <source>
        <dbReference type="ARBA" id="ARBA00022840"/>
    </source>
</evidence>
<dbReference type="EC" id="3.6.4.13" evidence="1"/>
<keyword evidence="9" id="KW-1185">Reference proteome</keyword>
<evidence type="ECO:0000256" key="4">
    <source>
        <dbReference type="ARBA" id="ARBA00022801"/>
    </source>
</evidence>
<evidence type="ECO:0000313" key="9">
    <source>
        <dbReference type="Proteomes" id="UP001164746"/>
    </source>
</evidence>
<accession>A0ABY7ESB8</accession>
<reference evidence="8" key="1">
    <citation type="submission" date="2022-11" db="EMBL/GenBank/DDBJ databases">
        <title>Centuries of genome instability and evolution in soft-shell clam transmissible cancer (bioRxiv).</title>
        <authorList>
            <person name="Hart S.F.M."/>
            <person name="Yonemitsu M.A."/>
            <person name="Giersch R.M."/>
            <person name="Beal B.F."/>
            <person name="Arriagada G."/>
            <person name="Davis B.W."/>
            <person name="Ostrander E.A."/>
            <person name="Goff S.P."/>
            <person name="Metzger M.J."/>
        </authorList>
    </citation>
    <scope>NUCLEOTIDE SEQUENCE</scope>
    <source>
        <strain evidence="8">MELC-2E11</strain>
        <tissue evidence="8">Siphon/mantle</tissue>
    </source>
</reference>
<dbReference type="Proteomes" id="UP001164746">
    <property type="component" value="Chromosome 8"/>
</dbReference>
<gene>
    <name evidence="8" type="ORF">MAR_025881</name>
</gene>
<organism evidence="8 9">
    <name type="scientific">Mya arenaria</name>
    <name type="common">Soft-shell clam</name>
    <dbReference type="NCBI Taxonomy" id="6604"/>
    <lineage>
        <taxon>Eukaryota</taxon>
        <taxon>Metazoa</taxon>
        <taxon>Spiralia</taxon>
        <taxon>Lophotrochozoa</taxon>
        <taxon>Mollusca</taxon>
        <taxon>Bivalvia</taxon>
        <taxon>Autobranchia</taxon>
        <taxon>Heteroconchia</taxon>
        <taxon>Euheterodonta</taxon>
        <taxon>Imparidentia</taxon>
        <taxon>Neoheterodontei</taxon>
        <taxon>Myida</taxon>
        <taxon>Myoidea</taxon>
        <taxon>Myidae</taxon>
        <taxon>Mya</taxon>
    </lineage>
</organism>
<sequence length="126" mass="14485">MPDVDVHPSTDWLPNEGEIKVLVTHVIDASHYFVRVLGASVFVHTELHGREMEGKIVLRLGHRLWLDPLVMRLKLGETRTIINKFSVHTELIRNGLADENPSHLERLFKMIQGKVHIPRALMIKTK</sequence>
<protein>
    <recommendedName>
        <fullName evidence="1">RNA helicase</fullName>
        <ecNumber evidence="1">3.6.4.13</ecNumber>
    </recommendedName>
</protein>
<dbReference type="PANTHER" id="PTHR22655">
    <property type="entry name" value="ATP-DEPENDENT RNA HELICASE TDRD12-RELATED"/>
    <property type="match status" value="1"/>
</dbReference>
<dbReference type="EMBL" id="CP111019">
    <property type="protein sequence ID" value="WAR11701.1"/>
    <property type="molecule type" value="Genomic_DNA"/>
</dbReference>
<keyword evidence="5" id="KW-0347">Helicase</keyword>
<keyword evidence="4" id="KW-0378">Hydrolase</keyword>
<evidence type="ECO:0000256" key="1">
    <source>
        <dbReference type="ARBA" id="ARBA00012552"/>
    </source>
</evidence>
<evidence type="ECO:0000256" key="2">
    <source>
        <dbReference type="ARBA" id="ARBA00022737"/>
    </source>
</evidence>
<comment type="catalytic activity">
    <reaction evidence="7">
        <text>ATP + H2O = ADP + phosphate + H(+)</text>
        <dbReference type="Rhea" id="RHEA:13065"/>
        <dbReference type="ChEBI" id="CHEBI:15377"/>
        <dbReference type="ChEBI" id="CHEBI:15378"/>
        <dbReference type="ChEBI" id="CHEBI:30616"/>
        <dbReference type="ChEBI" id="CHEBI:43474"/>
        <dbReference type="ChEBI" id="CHEBI:456216"/>
        <dbReference type="EC" id="3.6.4.13"/>
    </reaction>
</comment>
<proteinExistence type="predicted"/>
<keyword evidence="2" id="KW-0677">Repeat</keyword>
<evidence type="ECO:0000256" key="7">
    <source>
        <dbReference type="ARBA" id="ARBA00047984"/>
    </source>
</evidence>
<evidence type="ECO:0000256" key="5">
    <source>
        <dbReference type="ARBA" id="ARBA00022806"/>
    </source>
</evidence>
<name>A0ABY7ESB8_MYAAR</name>
<keyword evidence="6" id="KW-0067">ATP-binding</keyword>